<dbReference type="InterPro" id="IPR013670">
    <property type="entry name" value="EcoEI_R_C_dom"/>
</dbReference>
<dbReference type="EMBL" id="AP022870">
    <property type="protein sequence ID" value="BCB81210.1"/>
    <property type="molecule type" value="Genomic_DNA"/>
</dbReference>
<dbReference type="GO" id="GO:0006304">
    <property type="term" value="P:DNA modification"/>
    <property type="evidence" value="ECO:0007669"/>
    <property type="project" value="InterPro"/>
</dbReference>
<name>A0A6F8Y575_9ACTN</name>
<reference evidence="2 3" key="1">
    <citation type="submission" date="2020-03" db="EMBL/GenBank/DDBJ databases">
        <title>Whole genome shotgun sequence of Phytohabitans flavus NBRC 107702.</title>
        <authorList>
            <person name="Komaki H."/>
            <person name="Tamura T."/>
        </authorList>
    </citation>
    <scope>NUCLEOTIDE SEQUENCE [LARGE SCALE GENOMIC DNA]</scope>
    <source>
        <strain evidence="2 3">NBRC 107702</strain>
    </source>
</reference>
<evidence type="ECO:0000313" key="3">
    <source>
        <dbReference type="Proteomes" id="UP000502508"/>
    </source>
</evidence>
<organism evidence="2 3">
    <name type="scientific">Phytohabitans flavus</name>
    <dbReference type="NCBI Taxonomy" id="1076124"/>
    <lineage>
        <taxon>Bacteria</taxon>
        <taxon>Bacillati</taxon>
        <taxon>Actinomycetota</taxon>
        <taxon>Actinomycetes</taxon>
        <taxon>Micromonosporales</taxon>
        <taxon>Micromonosporaceae</taxon>
    </lineage>
</organism>
<sequence>MIPSHGSLSTANDRGHIVRTCLDVELVPNEYEGLGLYLRSITGIDREAASAALDRFQRGANLNASQLHFLNLLTDFLARNGLVNASQLYEAPFSAWSAAGRKTCSPRRMWTRSSRCFVTCGRQPYLSRMQSEHSRSPAK</sequence>
<accession>A0A6F8Y575</accession>
<proteinExistence type="predicted"/>
<reference evidence="2 3" key="2">
    <citation type="submission" date="2020-03" db="EMBL/GenBank/DDBJ databases">
        <authorList>
            <person name="Ichikawa N."/>
            <person name="Kimura A."/>
            <person name="Kitahashi Y."/>
            <person name="Uohara A."/>
        </authorList>
    </citation>
    <scope>NUCLEOTIDE SEQUENCE [LARGE SCALE GENOMIC DNA]</scope>
    <source>
        <strain evidence="2 3">NBRC 107702</strain>
    </source>
</reference>
<evidence type="ECO:0000259" key="1">
    <source>
        <dbReference type="Pfam" id="PF08463"/>
    </source>
</evidence>
<keyword evidence="3" id="KW-1185">Reference proteome</keyword>
<dbReference type="Proteomes" id="UP000502508">
    <property type="component" value="Chromosome"/>
</dbReference>
<dbReference type="GO" id="GO:0003824">
    <property type="term" value="F:catalytic activity"/>
    <property type="evidence" value="ECO:0007669"/>
    <property type="project" value="InterPro"/>
</dbReference>
<gene>
    <name evidence="2" type="ORF">Pflav_076200</name>
</gene>
<feature type="domain" description="EcoEI R protein C-terminal" evidence="1">
    <location>
        <begin position="31"/>
        <end position="95"/>
    </location>
</feature>
<dbReference type="Pfam" id="PF08463">
    <property type="entry name" value="EcoEI_R_C"/>
    <property type="match status" value="1"/>
</dbReference>
<dbReference type="KEGG" id="pfla:Pflav_076200"/>
<evidence type="ECO:0000313" key="2">
    <source>
        <dbReference type="EMBL" id="BCB81210.1"/>
    </source>
</evidence>
<dbReference type="GO" id="GO:0003677">
    <property type="term" value="F:DNA binding"/>
    <property type="evidence" value="ECO:0007669"/>
    <property type="project" value="InterPro"/>
</dbReference>
<dbReference type="AlphaFoldDB" id="A0A6F8Y575"/>
<protein>
    <recommendedName>
        <fullName evidence="1">EcoEI R protein C-terminal domain-containing protein</fullName>
    </recommendedName>
</protein>